<evidence type="ECO:0000313" key="12">
    <source>
        <dbReference type="Proteomes" id="UP000663088"/>
    </source>
</evidence>
<dbReference type="InterPro" id="IPR003010">
    <property type="entry name" value="C-N_Hydrolase"/>
</dbReference>
<dbReference type="Proteomes" id="UP000663088">
    <property type="component" value="Chromosome"/>
</dbReference>
<gene>
    <name evidence="9 11" type="primary">lnt</name>
    <name evidence="11" type="ORF">EM20IM_02320</name>
</gene>
<evidence type="ECO:0000256" key="4">
    <source>
        <dbReference type="ARBA" id="ARBA00022679"/>
    </source>
</evidence>
<keyword evidence="4 9" id="KW-0808">Transferase</keyword>
<keyword evidence="8 9" id="KW-0012">Acyltransferase</keyword>
<accession>A0ABX7PW48</accession>
<comment type="function">
    <text evidence="9">Catalyzes the phospholipid dependent N-acylation of the N-terminal cysteine of apolipoprotein, the last step in lipoprotein maturation.</text>
</comment>
<dbReference type="CDD" id="cd07571">
    <property type="entry name" value="ALP_N-acyl_transferase"/>
    <property type="match status" value="1"/>
</dbReference>
<name>A0ABX7PW48_9BACT</name>
<keyword evidence="6 9" id="KW-1133">Transmembrane helix</keyword>
<dbReference type="PANTHER" id="PTHR38686:SF1">
    <property type="entry name" value="APOLIPOPROTEIN N-ACYLTRANSFERASE"/>
    <property type="match status" value="1"/>
</dbReference>
<proteinExistence type="inferred from homology"/>
<keyword evidence="3 9" id="KW-1003">Cell membrane</keyword>
<comment type="pathway">
    <text evidence="9">Protein modification; lipoprotein biosynthesis (N-acyl transfer).</text>
</comment>
<dbReference type="Pfam" id="PF00795">
    <property type="entry name" value="CN_hydrolase"/>
    <property type="match status" value="1"/>
</dbReference>
<comment type="catalytic activity">
    <reaction evidence="9">
        <text>N-terminal S-1,2-diacyl-sn-glyceryl-L-cysteinyl-[lipoprotein] + a glycerophospholipid = N-acyl-S-1,2-diacyl-sn-glyceryl-L-cysteinyl-[lipoprotein] + a 2-acyl-sn-glycero-3-phospholipid + H(+)</text>
        <dbReference type="Rhea" id="RHEA:48228"/>
        <dbReference type="Rhea" id="RHEA-COMP:14681"/>
        <dbReference type="Rhea" id="RHEA-COMP:14684"/>
        <dbReference type="ChEBI" id="CHEBI:15378"/>
        <dbReference type="ChEBI" id="CHEBI:136912"/>
        <dbReference type="ChEBI" id="CHEBI:140656"/>
        <dbReference type="ChEBI" id="CHEBI:140657"/>
        <dbReference type="ChEBI" id="CHEBI:140660"/>
        <dbReference type="EC" id="2.3.1.269"/>
    </reaction>
</comment>
<dbReference type="SUPFAM" id="SSF56317">
    <property type="entry name" value="Carbon-nitrogen hydrolase"/>
    <property type="match status" value="1"/>
</dbReference>
<evidence type="ECO:0000256" key="8">
    <source>
        <dbReference type="ARBA" id="ARBA00023315"/>
    </source>
</evidence>
<evidence type="ECO:0000259" key="10">
    <source>
        <dbReference type="PROSITE" id="PS50263"/>
    </source>
</evidence>
<evidence type="ECO:0000256" key="9">
    <source>
        <dbReference type="HAMAP-Rule" id="MF_01148"/>
    </source>
</evidence>
<evidence type="ECO:0000256" key="6">
    <source>
        <dbReference type="ARBA" id="ARBA00022989"/>
    </source>
</evidence>
<keyword evidence="7 9" id="KW-0472">Membrane</keyword>
<dbReference type="NCBIfam" id="TIGR00546">
    <property type="entry name" value="lnt"/>
    <property type="match status" value="1"/>
</dbReference>
<organism evidence="11 12">
    <name type="scientific">Candidatus Methylacidiphilum infernorum</name>
    <dbReference type="NCBI Taxonomy" id="511746"/>
    <lineage>
        <taxon>Bacteria</taxon>
        <taxon>Pseudomonadati</taxon>
        <taxon>Verrucomicrobiota</taxon>
        <taxon>Methylacidiphilae</taxon>
        <taxon>Methylacidiphilales</taxon>
        <taxon>Methylacidiphilaceae</taxon>
        <taxon>Methylacidiphilum (ex Ratnadevi et al. 2023)</taxon>
    </lineage>
</organism>
<protein>
    <recommendedName>
        <fullName evidence="9">Apolipoprotein N-acyltransferase</fullName>
        <shortName evidence="9">ALP N-acyltransferase</shortName>
        <ecNumber evidence="9">2.3.1.269</ecNumber>
    </recommendedName>
</protein>
<evidence type="ECO:0000256" key="7">
    <source>
        <dbReference type="ARBA" id="ARBA00023136"/>
    </source>
</evidence>
<evidence type="ECO:0000256" key="2">
    <source>
        <dbReference type="ARBA" id="ARBA00010065"/>
    </source>
</evidence>
<dbReference type="PANTHER" id="PTHR38686">
    <property type="entry name" value="APOLIPOPROTEIN N-ACYLTRANSFERASE"/>
    <property type="match status" value="1"/>
</dbReference>
<evidence type="ECO:0000256" key="1">
    <source>
        <dbReference type="ARBA" id="ARBA00004651"/>
    </source>
</evidence>
<dbReference type="InterPro" id="IPR045378">
    <property type="entry name" value="LNT_N"/>
</dbReference>
<feature type="transmembrane region" description="Helical" evidence="9">
    <location>
        <begin position="77"/>
        <end position="96"/>
    </location>
</feature>
<dbReference type="HAMAP" id="MF_01148">
    <property type="entry name" value="Lnt"/>
    <property type="match status" value="1"/>
</dbReference>
<dbReference type="Pfam" id="PF20154">
    <property type="entry name" value="LNT_N"/>
    <property type="match status" value="1"/>
</dbReference>
<comment type="subcellular location">
    <subcellularLocation>
        <location evidence="1 9">Cell membrane</location>
        <topology evidence="1 9">Multi-pass membrane protein</topology>
    </subcellularLocation>
</comment>
<feature type="transmembrane region" description="Helical" evidence="9">
    <location>
        <begin position="173"/>
        <end position="198"/>
    </location>
</feature>
<reference evidence="11 12" key="1">
    <citation type="submission" date="2020-12" db="EMBL/GenBank/DDBJ databases">
        <authorList>
            <person name="Awala S.I."/>
            <person name="Gwak J.-H."/>
            <person name="Kim S.-J."/>
            <person name="Rhee S.-K."/>
        </authorList>
    </citation>
    <scope>NUCLEOTIDE SEQUENCE [LARGE SCALE GENOMIC DNA]</scope>
    <source>
        <strain evidence="11 12">IT5</strain>
    </source>
</reference>
<keyword evidence="5 9" id="KW-0812">Transmembrane</keyword>
<evidence type="ECO:0000313" key="11">
    <source>
        <dbReference type="EMBL" id="QSR87197.1"/>
    </source>
</evidence>
<dbReference type="PROSITE" id="PS50263">
    <property type="entry name" value="CN_HYDROLASE"/>
    <property type="match status" value="1"/>
</dbReference>
<feature type="transmembrane region" description="Helical" evidence="9">
    <location>
        <begin position="20"/>
        <end position="40"/>
    </location>
</feature>
<dbReference type="InterPro" id="IPR004563">
    <property type="entry name" value="Apolipo_AcylTrfase"/>
</dbReference>
<comment type="similarity">
    <text evidence="2 9">Belongs to the CN hydrolase family. Apolipoprotein N-acyltransferase subfamily.</text>
</comment>
<dbReference type="Gene3D" id="3.60.110.10">
    <property type="entry name" value="Carbon-nitrogen hydrolase"/>
    <property type="match status" value="1"/>
</dbReference>
<evidence type="ECO:0000256" key="5">
    <source>
        <dbReference type="ARBA" id="ARBA00022692"/>
    </source>
</evidence>
<feature type="transmembrane region" description="Helical" evidence="9">
    <location>
        <begin position="510"/>
        <end position="528"/>
    </location>
</feature>
<feature type="transmembrane region" description="Helical" evidence="9">
    <location>
        <begin position="134"/>
        <end position="153"/>
    </location>
</feature>
<feature type="transmembrane region" description="Helical" evidence="9">
    <location>
        <begin position="102"/>
        <end position="122"/>
    </location>
</feature>
<dbReference type="EC" id="2.3.1.269" evidence="9"/>
<sequence length="548" mass="61950">MINRPMDNLKIKEKKTKRIFIPSPLLFFAFPLLSAILLGLCFNPKTPFSLGWISLIPLLASADLYQQDPWKRMGCGYLFGIFFFSLSFWWIGLVTVAGTALLIAYLALYPALWLLALSRPLVNFSSPSSSPSNMLNALAVANLWIILEWVRSWLFSGFSWNALAASAYKNITLIQICSLGGVFFLSWLIAFTNGLLYFSIRGLLKHDASQLPYFPKMEAATLTLLFGLCFFYGVHRLNSLPDEKALKLRYAAIQPNIPQDLNIPVDPEEAFLEEIRLSRQSLSFKPDLVCWPESPFGLDFFSSPNLLEPIRKLQAAHPFSFLSGSFKATSNELFNVAVLFKYPGEDPEVYAKNRLVPFGEFIPLAHVFPFLRKLVPFQIDLSAGREPTLFSLENPRLKIAPLICFEDTIASYVRKMTAQKPDLMIDLTNDGWFKDSPGAFLHMINALFRTVELDIPLLRCTNTGVSVWIDQRGRITNILTQNGAKTVDFKGILLGEAYWHHPVETPYQKFGDWIILLAFIGLVFPFFIKENKGQNQLQATSLKPGSKT</sequence>
<feature type="domain" description="CN hydrolase" evidence="10">
    <location>
        <begin position="253"/>
        <end position="499"/>
    </location>
</feature>
<evidence type="ECO:0000256" key="3">
    <source>
        <dbReference type="ARBA" id="ARBA00022475"/>
    </source>
</evidence>
<dbReference type="EMBL" id="CP065956">
    <property type="protein sequence ID" value="QSR87197.1"/>
    <property type="molecule type" value="Genomic_DNA"/>
</dbReference>
<feature type="transmembrane region" description="Helical" evidence="9">
    <location>
        <begin position="219"/>
        <end position="235"/>
    </location>
</feature>
<dbReference type="InterPro" id="IPR036526">
    <property type="entry name" value="C-N_Hydrolase_sf"/>
</dbReference>
<keyword evidence="12" id="KW-1185">Reference proteome</keyword>